<keyword evidence="2" id="KW-0472">Membrane</keyword>
<evidence type="ECO:0000313" key="5">
    <source>
        <dbReference type="Proteomes" id="UP000253506"/>
    </source>
</evidence>
<dbReference type="PANTHER" id="PTHR30189">
    <property type="entry name" value="LPS-ASSEMBLY PROTEIN"/>
    <property type="match status" value="1"/>
</dbReference>
<gene>
    <name evidence="2" type="primary">lptD</name>
    <name evidence="4" type="ORF">DFP77_10555</name>
</gene>
<dbReference type="PANTHER" id="PTHR30189:SF1">
    <property type="entry name" value="LPS-ASSEMBLY PROTEIN LPTD"/>
    <property type="match status" value="1"/>
</dbReference>
<dbReference type="GO" id="GO:1990351">
    <property type="term" value="C:transporter complex"/>
    <property type="evidence" value="ECO:0007669"/>
    <property type="project" value="TreeGrafter"/>
</dbReference>
<sequence length="767" mass="87333">MGSIRFRTITIGTSIPCMFKHLRTYTLFFQSLFILPIAHAQVDQWDWTPRESLTAEQQTQLNQYCQGSYVNSWQATNSETTNLSGDLIVRDKNGVIHLKGAAEIVQPNSTLSADTIEGIPDDYYRADGNVTLRGNNQLIRSSNAYISNNGNGTTEFNDATLLNHQSGTRVAAKSLSNDQDGVVFIEEGFFTTCEPTQESWKLYGSSIELDTKSGFGTAKHVQIRIAGIPVFYFPWLRFPLDDTRQTGLLFPEFGYSGSDGLSFSAPFYWNIAPNYDATITPQFIQKKGEGIDLEFRHLSPYGQTTYEQSTFSDNDEGEQTLLKLTSKQKFNDHFNAGFLLEANPTDNKFPEANSTSIGEKDHYKQSAYFSVNNGNFLNKATYLTHQTPNSSTDKPFDWLPRIDSSYQIATTFLDYKIDTQYTDFYDPDENNFDGQRIVINQDSKLNFKNAWGDLTTGFIAQYRDYSLHHYGTDSNSEQSLEHLSGYLDSSVTFERRLMIKDNVWRQTLEPRINYLNSPYKEQSLVPKFDASLPVTTYSQAFSHSRFNGNDRIGDTEQITFGLESRIYDENNNEKWAFKAGQIFYLKDRYVGIIGDTDEYTPIDTNKRSDLLTSANYNGNNYTLTGNLNYNIDHDEVNLAQFIANIEPIKDVKINLSYLYSINNTDPDDDAKQASIGTIFPLNQNWSMYTQYTYDFTREDSTKEIVGLGYENCCIKVSLSYQDWLNDDNVFDRGVFLQFILRGLSTAGRANSEANIADNYWNQGNVGY</sequence>
<organism evidence="4 5">
    <name type="scientific">Marinomonas foliarum</name>
    <dbReference type="NCBI Taxonomy" id="491950"/>
    <lineage>
        <taxon>Bacteria</taxon>
        <taxon>Pseudomonadati</taxon>
        <taxon>Pseudomonadota</taxon>
        <taxon>Gammaproteobacteria</taxon>
        <taxon>Oceanospirillales</taxon>
        <taxon>Oceanospirillaceae</taxon>
        <taxon>Marinomonas</taxon>
    </lineage>
</organism>
<name>A0A369AJ30_9GAMM</name>
<reference evidence="4 5" key="1">
    <citation type="submission" date="2018-07" db="EMBL/GenBank/DDBJ databases">
        <title>Genomic Encyclopedia of Type Strains, Phase III (KMG-III): the genomes of soil and plant-associated and newly described type strains.</title>
        <authorList>
            <person name="Whitman W."/>
        </authorList>
    </citation>
    <scope>NUCLEOTIDE SEQUENCE [LARGE SCALE GENOMIC DNA]</scope>
    <source>
        <strain evidence="4 5">CECT 7731</strain>
    </source>
</reference>
<dbReference type="GO" id="GO:0015920">
    <property type="term" value="P:lipopolysaccharide transport"/>
    <property type="evidence" value="ECO:0007669"/>
    <property type="project" value="InterPro"/>
</dbReference>
<evidence type="ECO:0000256" key="2">
    <source>
        <dbReference type="HAMAP-Rule" id="MF_01411"/>
    </source>
</evidence>
<dbReference type="Pfam" id="PF04453">
    <property type="entry name" value="LptD"/>
    <property type="match status" value="1"/>
</dbReference>
<dbReference type="EMBL" id="QPJQ01000005">
    <property type="protein sequence ID" value="RCX07444.1"/>
    <property type="molecule type" value="Genomic_DNA"/>
</dbReference>
<comment type="caution">
    <text evidence="4">The sequence shown here is derived from an EMBL/GenBank/DDBJ whole genome shotgun (WGS) entry which is preliminary data.</text>
</comment>
<dbReference type="GO" id="GO:0043165">
    <property type="term" value="P:Gram-negative-bacterium-type cell outer membrane assembly"/>
    <property type="evidence" value="ECO:0007669"/>
    <property type="project" value="UniProtKB-UniRule"/>
</dbReference>
<keyword evidence="2" id="KW-0732">Signal</keyword>
<comment type="subunit">
    <text evidence="2">Component of the lipopolysaccharide transport and assembly complex. Interacts with LptE and LptA.</text>
</comment>
<comment type="function">
    <text evidence="2">Together with LptE, is involved in the assembly of lipopolysaccharide (LPS) at the surface of the outer membrane.</text>
</comment>
<comment type="similarity">
    <text evidence="2">Belongs to the LptD family.</text>
</comment>
<accession>A0A369AJ30</accession>
<proteinExistence type="inferred from homology"/>
<protein>
    <recommendedName>
        <fullName evidence="2">LPS-assembly protein LptD</fullName>
    </recommendedName>
</protein>
<dbReference type="AlphaFoldDB" id="A0A369AJ30"/>
<dbReference type="InterPro" id="IPR050218">
    <property type="entry name" value="LptD"/>
</dbReference>
<comment type="caution">
    <text evidence="2">Lacks conserved residue(s) required for the propagation of feature annotation.</text>
</comment>
<dbReference type="GO" id="GO:0009279">
    <property type="term" value="C:cell outer membrane"/>
    <property type="evidence" value="ECO:0007669"/>
    <property type="project" value="UniProtKB-SubCell"/>
</dbReference>
<dbReference type="InterPro" id="IPR007543">
    <property type="entry name" value="LptD_C"/>
</dbReference>
<evidence type="ECO:0000256" key="1">
    <source>
        <dbReference type="ARBA" id="ARBA00023237"/>
    </source>
</evidence>
<evidence type="ECO:0000313" key="4">
    <source>
        <dbReference type="EMBL" id="RCX07444.1"/>
    </source>
</evidence>
<dbReference type="InterPro" id="IPR020889">
    <property type="entry name" value="LipoPS_assembly_LptD"/>
</dbReference>
<comment type="subcellular location">
    <subcellularLocation>
        <location evidence="2">Cell outer membrane</location>
    </subcellularLocation>
</comment>
<evidence type="ECO:0000259" key="3">
    <source>
        <dbReference type="Pfam" id="PF04453"/>
    </source>
</evidence>
<dbReference type="HAMAP" id="MF_01411">
    <property type="entry name" value="LPS_assembly_LptD"/>
    <property type="match status" value="1"/>
</dbReference>
<feature type="domain" description="LptD C-terminal" evidence="3">
    <location>
        <begin position="325"/>
        <end position="685"/>
    </location>
</feature>
<dbReference type="Proteomes" id="UP000253506">
    <property type="component" value="Unassembled WGS sequence"/>
</dbReference>
<keyword evidence="1 2" id="KW-0998">Cell outer membrane</keyword>